<dbReference type="PANTHER" id="PTHR30290:SF79">
    <property type="entry name" value="DIPEPTIDE-BINDING PROTEIN DPPE"/>
    <property type="match status" value="1"/>
</dbReference>
<sequence length="243" mass="27017">MKKRWSVVTLMLIFTLVLSACGFSGNKSGDSTSSSGEAKTTLNVNISTEPFSLHPGLANDSTSGSVIRQTFEGLTRINAEGKPENAMASDIKTSADGKTYTFTLRDAKWSNGDPVKAEDFEYAWKWALDPKNESQYAYQLYYIKGAEAANKGKAKVADVGIKAKDDKTLVVELENPTPFFTELTAFYTYMPVNKKKKWLKRIKTGTQMLVKTTYLTDHSFFLNGNMAVLSRLKRTMNTGIKIL</sequence>
<organism evidence="8 9">
    <name type="scientific">Bacillus safensis</name>
    <dbReference type="NCBI Taxonomy" id="561879"/>
    <lineage>
        <taxon>Bacteria</taxon>
        <taxon>Bacillati</taxon>
        <taxon>Bacillota</taxon>
        <taxon>Bacilli</taxon>
        <taxon>Bacillales</taxon>
        <taxon>Bacillaceae</taxon>
        <taxon>Bacillus</taxon>
    </lineage>
</organism>
<evidence type="ECO:0000259" key="7">
    <source>
        <dbReference type="Pfam" id="PF00496"/>
    </source>
</evidence>
<dbReference type="Pfam" id="PF00496">
    <property type="entry name" value="SBP_bac_5"/>
    <property type="match status" value="1"/>
</dbReference>
<dbReference type="Gene3D" id="3.90.76.10">
    <property type="entry name" value="Dipeptide-binding Protein, Domain 1"/>
    <property type="match status" value="1"/>
</dbReference>
<dbReference type="FunFam" id="3.90.76.10:FF:000001">
    <property type="entry name" value="Oligopeptide ABC transporter substrate-binding protein"/>
    <property type="match status" value="1"/>
</dbReference>
<dbReference type="InterPro" id="IPR000914">
    <property type="entry name" value="SBP_5_dom"/>
</dbReference>
<feature type="chain" id="PRO_5039341175" description="Solute-binding protein family 5 domain-containing protein" evidence="6">
    <location>
        <begin position="21"/>
        <end position="243"/>
    </location>
</feature>
<dbReference type="PROSITE" id="PS51257">
    <property type="entry name" value="PROKAR_LIPOPROTEIN"/>
    <property type="match status" value="1"/>
</dbReference>
<keyword evidence="3" id="KW-0813">Transport</keyword>
<dbReference type="EMBL" id="AP021906">
    <property type="protein sequence ID" value="BBP88496.1"/>
    <property type="molecule type" value="Genomic_DNA"/>
</dbReference>
<dbReference type="AlphaFoldDB" id="A0A5S9MAC8"/>
<dbReference type="Gene3D" id="3.40.190.10">
    <property type="entry name" value="Periplasmic binding protein-like II"/>
    <property type="match status" value="1"/>
</dbReference>
<dbReference type="PANTHER" id="PTHR30290">
    <property type="entry name" value="PERIPLASMIC BINDING COMPONENT OF ABC TRANSPORTER"/>
    <property type="match status" value="1"/>
</dbReference>
<protein>
    <recommendedName>
        <fullName evidence="7">Solute-binding protein family 5 domain-containing protein</fullName>
    </recommendedName>
</protein>
<dbReference type="GO" id="GO:0015833">
    <property type="term" value="P:peptide transport"/>
    <property type="evidence" value="ECO:0007669"/>
    <property type="project" value="UniProtKB-KW"/>
</dbReference>
<keyword evidence="4 6" id="KW-0732">Signal</keyword>
<reference evidence="8 9" key="1">
    <citation type="submission" date="2019-12" db="EMBL/GenBank/DDBJ databases">
        <title>Full genome sequence of a Bacillus safensis strain isolated from commercially available natto in Indonesia.</title>
        <authorList>
            <person name="Yoshida M."/>
            <person name="Uomi M."/>
            <person name="Waturangi D."/>
            <person name="Ekaputri J.J."/>
            <person name="Setiamarga D.H.E."/>
        </authorList>
    </citation>
    <scope>NUCLEOTIDE SEQUENCE [LARGE SCALE GENOMIC DNA]</scope>
    <source>
        <strain evidence="8 9">IDN1</strain>
    </source>
</reference>
<comment type="subcellular location">
    <subcellularLocation>
        <location evidence="1">Cell envelope</location>
    </subcellularLocation>
</comment>
<dbReference type="GO" id="GO:1904680">
    <property type="term" value="F:peptide transmembrane transporter activity"/>
    <property type="evidence" value="ECO:0007669"/>
    <property type="project" value="TreeGrafter"/>
</dbReference>
<accession>A0A5S9MAC8</accession>
<gene>
    <name evidence="8" type="ORF">BsIDN1_21140</name>
</gene>
<evidence type="ECO:0000313" key="8">
    <source>
        <dbReference type="EMBL" id="BBP88496.1"/>
    </source>
</evidence>
<keyword evidence="5" id="KW-0653">Protein transport</keyword>
<dbReference type="InterPro" id="IPR039424">
    <property type="entry name" value="SBP_5"/>
</dbReference>
<keyword evidence="5" id="KW-0571">Peptide transport</keyword>
<evidence type="ECO:0000256" key="6">
    <source>
        <dbReference type="SAM" id="SignalP"/>
    </source>
</evidence>
<feature type="domain" description="Solute-binding protein family 5" evidence="7">
    <location>
        <begin position="82"/>
        <end position="197"/>
    </location>
</feature>
<dbReference type="SUPFAM" id="SSF53850">
    <property type="entry name" value="Periplasmic binding protein-like II"/>
    <property type="match status" value="1"/>
</dbReference>
<comment type="similarity">
    <text evidence="2">Belongs to the bacterial solute-binding protein 5 family.</text>
</comment>
<evidence type="ECO:0000256" key="1">
    <source>
        <dbReference type="ARBA" id="ARBA00004196"/>
    </source>
</evidence>
<evidence type="ECO:0000256" key="5">
    <source>
        <dbReference type="ARBA" id="ARBA00022856"/>
    </source>
</evidence>
<evidence type="ECO:0000313" key="9">
    <source>
        <dbReference type="Proteomes" id="UP000464658"/>
    </source>
</evidence>
<name>A0A5S9MAC8_BACIA</name>
<evidence type="ECO:0000256" key="3">
    <source>
        <dbReference type="ARBA" id="ARBA00022448"/>
    </source>
</evidence>
<feature type="signal peptide" evidence="6">
    <location>
        <begin position="1"/>
        <end position="20"/>
    </location>
</feature>
<dbReference type="GO" id="GO:0030313">
    <property type="term" value="C:cell envelope"/>
    <property type="evidence" value="ECO:0007669"/>
    <property type="project" value="UniProtKB-SubCell"/>
</dbReference>
<dbReference type="Proteomes" id="UP000464658">
    <property type="component" value="Chromosome"/>
</dbReference>
<evidence type="ECO:0000256" key="2">
    <source>
        <dbReference type="ARBA" id="ARBA00005695"/>
    </source>
</evidence>
<proteinExistence type="inferred from homology"/>
<evidence type="ECO:0000256" key="4">
    <source>
        <dbReference type="ARBA" id="ARBA00022729"/>
    </source>
</evidence>